<name>A0A1F8C0P7_9BACT</name>
<dbReference type="EMBL" id="MGHL01000007">
    <property type="protein sequence ID" value="OGM69923.1"/>
    <property type="molecule type" value="Genomic_DNA"/>
</dbReference>
<evidence type="ECO:0000259" key="2">
    <source>
        <dbReference type="Pfam" id="PF18915"/>
    </source>
</evidence>
<feature type="domain" description="DUF5667" evidence="2">
    <location>
        <begin position="56"/>
        <end position="154"/>
    </location>
</feature>
<organism evidence="3 4">
    <name type="scientific">Candidatus Woesebacteria bacterium RIFCSPLOWO2_01_FULL_44_14</name>
    <dbReference type="NCBI Taxonomy" id="1802525"/>
    <lineage>
        <taxon>Bacteria</taxon>
        <taxon>Candidatus Woeseibacteriota</taxon>
    </lineage>
</organism>
<dbReference type="AlphaFoldDB" id="A0A1F8C0P7"/>
<dbReference type="STRING" id="1802525.A2975_04925"/>
<dbReference type="Proteomes" id="UP000178429">
    <property type="component" value="Unassembled WGS sequence"/>
</dbReference>
<sequence length="180" mass="20037">MFKNTWKKVMALLAALVLVTGVGSSLVFAQEEIAEPALEVSSFELFWPVVAGRTKGDSLYPIKMLKEKLRGALIFGSFKKVEYDVFLTTKRVIEAEALFNSGKQELANETLDLALDRLEAAQNRLGKIAAADKAGTIVDEVNNKLNNLEVFLPRLISQNEASKDKLQEVLERIQNLNQNI</sequence>
<keyword evidence="1" id="KW-0732">Signal</keyword>
<protein>
    <recommendedName>
        <fullName evidence="2">DUF5667 domain-containing protein</fullName>
    </recommendedName>
</protein>
<feature type="chain" id="PRO_5009535074" description="DUF5667 domain-containing protein" evidence="1">
    <location>
        <begin position="30"/>
        <end position="180"/>
    </location>
</feature>
<feature type="signal peptide" evidence="1">
    <location>
        <begin position="1"/>
        <end position="29"/>
    </location>
</feature>
<proteinExistence type="predicted"/>
<dbReference type="InterPro" id="IPR043725">
    <property type="entry name" value="DUF5667"/>
</dbReference>
<evidence type="ECO:0000313" key="4">
    <source>
        <dbReference type="Proteomes" id="UP000178429"/>
    </source>
</evidence>
<gene>
    <name evidence="3" type="ORF">A2975_04925</name>
</gene>
<accession>A0A1F8C0P7</accession>
<evidence type="ECO:0000313" key="3">
    <source>
        <dbReference type="EMBL" id="OGM69923.1"/>
    </source>
</evidence>
<reference evidence="3 4" key="1">
    <citation type="journal article" date="2016" name="Nat. Commun.">
        <title>Thousands of microbial genomes shed light on interconnected biogeochemical processes in an aquifer system.</title>
        <authorList>
            <person name="Anantharaman K."/>
            <person name="Brown C.T."/>
            <person name="Hug L.A."/>
            <person name="Sharon I."/>
            <person name="Castelle C.J."/>
            <person name="Probst A.J."/>
            <person name="Thomas B.C."/>
            <person name="Singh A."/>
            <person name="Wilkins M.J."/>
            <person name="Karaoz U."/>
            <person name="Brodie E.L."/>
            <person name="Williams K.H."/>
            <person name="Hubbard S.S."/>
            <person name="Banfield J.F."/>
        </authorList>
    </citation>
    <scope>NUCLEOTIDE SEQUENCE [LARGE SCALE GENOMIC DNA]</scope>
</reference>
<evidence type="ECO:0000256" key="1">
    <source>
        <dbReference type="SAM" id="SignalP"/>
    </source>
</evidence>
<dbReference type="Pfam" id="PF18915">
    <property type="entry name" value="DUF5667"/>
    <property type="match status" value="1"/>
</dbReference>
<comment type="caution">
    <text evidence="3">The sequence shown here is derived from an EMBL/GenBank/DDBJ whole genome shotgun (WGS) entry which is preliminary data.</text>
</comment>